<proteinExistence type="predicted"/>
<organism evidence="1 2">
    <name type="scientific">Camelliibacillus cellulosilyticus</name>
    <dbReference type="NCBI Taxonomy" id="2174486"/>
    <lineage>
        <taxon>Bacteria</taxon>
        <taxon>Bacillati</taxon>
        <taxon>Bacillota</taxon>
        <taxon>Bacilli</taxon>
        <taxon>Bacillales</taxon>
        <taxon>Sporolactobacillaceae</taxon>
        <taxon>Camelliibacillus</taxon>
    </lineage>
</organism>
<dbReference type="RefSeq" id="WP_376845223.1">
    <property type="nucleotide sequence ID" value="NZ_JBHSFW010000001.1"/>
</dbReference>
<keyword evidence="2" id="KW-1185">Reference proteome</keyword>
<dbReference type="InterPro" id="IPR031664">
    <property type="entry name" value="DUF5085"/>
</dbReference>
<gene>
    <name evidence="1" type="ORF">ACFO4N_05710</name>
</gene>
<dbReference type="Proteomes" id="UP001596022">
    <property type="component" value="Unassembled WGS sequence"/>
</dbReference>
<accession>A0ABV9GJW9</accession>
<reference evidence="2" key="1">
    <citation type="journal article" date="2019" name="Int. J. Syst. Evol. Microbiol.">
        <title>The Global Catalogue of Microorganisms (GCM) 10K type strain sequencing project: providing services to taxonomists for standard genome sequencing and annotation.</title>
        <authorList>
            <consortium name="The Broad Institute Genomics Platform"/>
            <consortium name="The Broad Institute Genome Sequencing Center for Infectious Disease"/>
            <person name="Wu L."/>
            <person name="Ma J."/>
        </authorList>
    </citation>
    <scope>NUCLEOTIDE SEQUENCE [LARGE SCALE GENOMIC DNA]</scope>
    <source>
        <strain evidence="2">CGMCC 1.16306</strain>
    </source>
</reference>
<evidence type="ECO:0000313" key="2">
    <source>
        <dbReference type="Proteomes" id="UP001596022"/>
    </source>
</evidence>
<evidence type="ECO:0000313" key="1">
    <source>
        <dbReference type="EMBL" id="MFC4618223.1"/>
    </source>
</evidence>
<protein>
    <submittedName>
        <fullName evidence="1">DUF5085 family protein</fullName>
    </submittedName>
</protein>
<dbReference type="EMBL" id="JBHSFW010000001">
    <property type="protein sequence ID" value="MFC4618223.1"/>
    <property type="molecule type" value="Genomic_DNA"/>
</dbReference>
<dbReference type="Pfam" id="PF16895">
    <property type="entry name" value="DUF5085"/>
    <property type="match status" value="1"/>
</dbReference>
<name>A0ABV9GJW9_9BACL</name>
<sequence>MIVDNHFIAHQNVASKYYRFTPEEIGFAVKDFQETLNQYDFHADGRMFFSILSDPTSELMDAEIFLSISEDRFEIPEKEQINFRSYFFIKPMIMTRIIDDFNEQSQVKYWELVRYMEQNRMKQKTPVFVEFKTSLSGRGYVEMSVGV</sequence>
<comment type="caution">
    <text evidence="1">The sequence shown here is derived from an EMBL/GenBank/DDBJ whole genome shotgun (WGS) entry which is preliminary data.</text>
</comment>